<dbReference type="EMBL" id="JBHRSW010000023">
    <property type="protein sequence ID" value="MFC3122495.1"/>
    <property type="molecule type" value="Genomic_DNA"/>
</dbReference>
<dbReference type="RefSeq" id="WP_376920628.1">
    <property type="nucleotide sequence ID" value="NZ_JBHRSW010000023.1"/>
</dbReference>
<dbReference type="InterPro" id="IPR013783">
    <property type="entry name" value="Ig-like_fold"/>
</dbReference>
<keyword evidence="1" id="KW-0732">Signal</keyword>
<evidence type="ECO:0008006" key="4">
    <source>
        <dbReference type="Google" id="ProtNLM"/>
    </source>
</evidence>
<feature type="chain" id="PRO_5045101488" description="PKD/Chitinase domain-containing protein" evidence="1">
    <location>
        <begin position="23"/>
        <end position="234"/>
    </location>
</feature>
<comment type="caution">
    <text evidence="2">The sequence shown here is derived from an EMBL/GenBank/DDBJ whole genome shotgun (WGS) entry which is preliminary data.</text>
</comment>
<name>A0ABV7FTL8_9ALTE</name>
<evidence type="ECO:0000313" key="2">
    <source>
        <dbReference type="EMBL" id="MFC3122495.1"/>
    </source>
</evidence>
<feature type="signal peptide" evidence="1">
    <location>
        <begin position="1"/>
        <end position="22"/>
    </location>
</feature>
<evidence type="ECO:0000256" key="1">
    <source>
        <dbReference type="SAM" id="SignalP"/>
    </source>
</evidence>
<proteinExistence type="predicted"/>
<dbReference type="CDD" id="cd00146">
    <property type="entry name" value="PKD"/>
    <property type="match status" value="1"/>
</dbReference>
<evidence type="ECO:0000313" key="3">
    <source>
        <dbReference type="Proteomes" id="UP001595478"/>
    </source>
</evidence>
<accession>A0ABV7FTL8</accession>
<dbReference type="Gene3D" id="2.60.40.10">
    <property type="entry name" value="Immunoglobulins"/>
    <property type="match status" value="1"/>
</dbReference>
<sequence>MSYFKKSIHIIFLICCSLYAYSGDEPVNCRDVIVEEKNIYGGLAQCEAIGYDQYCEPTENGNIVTREPRTVFLSREYERHDRETVTLQKLVVFNFAQGAGPGACSIPTTINSLVSCSAKLDFLGKELIRENRCDYTPQASISVTQNPSSPVGHNPVVISSSGSSDRDGSIVSYKWHIDGVYAGSSASLQRVVTEYDGGTINIQLEVTDNDGYTDSVSSTVYLKPWKCPRNCVTY</sequence>
<dbReference type="SUPFAM" id="SSF49299">
    <property type="entry name" value="PKD domain"/>
    <property type="match status" value="1"/>
</dbReference>
<dbReference type="InterPro" id="IPR035986">
    <property type="entry name" value="PKD_dom_sf"/>
</dbReference>
<keyword evidence="3" id="KW-1185">Reference proteome</keyword>
<gene>
    <name evidence="2" type="ORF">ACFOHL_12770</name>
</gene>
<protein>
    <recommendedName>
        <fullName evidence="4">PKD/Chitinase domain-containing protein</fullName>
    </recommendedName>
</protein>
<dbReference type="Proteomes" id="UP001595478">
    <property type="component" value="Unassembled WGS sequence"/>
</dbReference>
<reference evidence="3" key="1">
    <citation type="journal article" date="2019" name="Int. J. Syst. Evol. Microbiol.">
        <title>The Global Catalogue of Microorganisms (GCM) 10K type strain sequencing project: providing services to taxonomists for standard genome sequencing and annotation.</title>
        <authorList>
            <consortium name="The Broad Institute Genomics Platform"/>
            <consortium name="The Broad Institute Genome Sequencing Center for Infectious Disease"/>
            <person name="Wu L."/>
            <person name="Ma J."/>
        </authorList>
    </citation>
    <scope>NUCLEOTIDE SEQUENCE [LARGE SCALE GENOMIC DNA]</scope>
    <source>
        <strain evidence="3">KCTC 52473</strain>
    </source>
</reference>
<organism evidence="2 3">
    <name type="scientific">Agaribacter flavus</name>
    <dbReference type="NCBI Taxonomy" id="1902781"/>
    <lineage>
        <taxon>Bacteria</taxon>
        <taxon>Pseudomonadati</taxon>
        <taxon>Pseudomonadota</taxon>
        <taxon>Gammaproteobacteria</taxon>
        <taxon>Alteromonadales</taxon>
        <taxon>Alteromonadaceae</taxon>
        <taxon>Agaribacter</taxon>
    </lineage>
</organism>